<dbReference type="SUPFAM" id="SSF49452">
    <property type="entry name" value="Starch-binding domain-like"/>
    <property type="match status" value="3"/>
</dbReference>
<dbReference type="InterPro" id="IPR011042">
    <property type="entry name" value="6-blade_b-propeller_TolB-like"/>
</dbReference>
<proteinExistence type="predicted"/>
<dbReference type="Pfam" id="PF13620">
    <property type="entry name" value="CarboxypepD_reg"/>
    <property type="match status" value="3"/>
</dbReference>
<dbReference type="SUPFAM" id="SSF101898">
    <property type="entry name" value="NHL repeat"/>
    <property type="match status" value="1"/>
</dbReference>
<name>A0A1H0WK96_9BURK</name>
<evidence type="ECO:0000313" key="1">
    <source>
        <dbReference type="EMBL" id="SDP90706.1"/>
    </source>
</evidence>
<dbReference type="Gene3D" id="1.50.10.20">
    <property type="match status" value="3"/>
</dbReference>
<reference evidence="2" key="1">
    <citation type="submission" date="2016-10" db="EMBL/GenBank/DDBJ databases">
        <authorList>
            <person name="Varghese N."/>
            <person name="Submissions S."/>
        </authorList>
    </citation>
    <scope>NUCLEOTIDE SEQUENCE [LARGE SCALE GENOMIC DNA]</scope>
    <source>
        <strain evidence="2">DSM 17101</strain>
    </source>
</reference>
<sequence length="2544" mass="260605">MRQGMGGVRARPVRAWVILAARLALGLAALVLLSARAGSPEVSRGLAWLQAQVGADGALAGDARSAHPLQALSETVRTLAVLSGPSAVAPTLTARLAAEAGDDTEWMARAALALRTAGRRSDSLEASLRTRQAADGGFPASAGPSEPSTLLDTLWAHDALALADGGTFAGAVRARAWLRAVQQDDGGMPGESAGARVQATALAVQAFTPGAAADAAQQAAVLPMVAWLADRQQTDGSWHGSVYLTALGLHALTLQGADSAARGGARQWLGAAQAADGSWSGDAFLTAVALRALAADPPATPVAAALAGRVVDAAGGQPLAGATVELSGTAAQAATSGTQGAFRFSGLAAGRYELRVTLAGYAALVRPAELATGQQLDLGLLALAGTSTTGTIRGQVLDASGTPIGDALVALDGGAGARTDTQGRYRIDGVAPGTVGLTASRDGFRSVQAGGTLAAGQTLLFSPTLTASSEPEPQPTAARFKGRAVDGQGQALGGVSVAIGTTTTGATGATGSFDLQAPAGSYRIVFSRTGYRSASADVLAASGSVVDFADVVLQAVRTSTEVAGRVTDADTGSAIANAEVSGGGASARSAADGSYALSGITATRFDLRVAAAGYLTQSWRLEAAEPAQVRKDFAMAPAGTGAVRITAPAASMGQAGANASVAVTASVEHTGGDPRDLVAQLAVLDAQGASIGLAPALAPSGSEPLGAFTLSQGEARPLRFAWNTGQFAPGAYSLLVRVVQAGSASRENPAGQVLATRSLPLDIRGEALFDGAVAAHPPVVRAQAATPVDLHAVVRSTGNLALPAQTYRLAIVDEAQGDTLATFEAGAGALAPSEPATLSFGRWVPTRPGSFALRLTAAAGDAQGVAPGRLYAGDTATGAYTVDRPVVPTGTQTVRATVRITGEDAATGGTTNPLSAAIQSAIQKSVTYGDVQAAAWTAGNQCQGCHVQTQALVGGELSRGLTDHDPRLRNAIYNAVALYRQPDGALRDDAFGYSKAETLLNLWALNAWHKKDEITPTLASAASYTQRVQDGDGGWSTDYTGGWWTARASQTAFNVKNLAAVADQLGQRKPWVQHAAEVFNEGGPLANAYYLFADADMLLASDYTRGTVTRIHPDGSMAPYASGIYRAAGMAKAADGTLFVAGPTGIHRVPAGGGEPTVFSNVGDAAMGLFMAPSGDLYAAHYSQNAIYRIAPSGAAELFWSGAPLAGPTGVALDAEGRLVVVNYNARKIVRFRLDDKSYDTPVSLLYGNPRSVVQEGSGWLVGTNNGAYRFNADWQGQRLSFAPAEGVAVLPDGTIFTSDGGQRVYKLAAQAPDVDALVAGYDASAQRGTQWLLNDANINPSSNLELAHQLIGLGSAQRRFAGTPLAQTLHDRMAAVGAALKARQRADGGWGWYDYHGSDSMVTAQVGYALDYLNPSPQDPYIRNAVQFLLARQQADGSWMSENGLFTTRYGATSWVEVWLPVALERVGGIDTDLRLRFAPDVHLANPSLAPTQSAAQPDGSMDYLWKLVGVTTKARQIGFDLTLDNLRPGESRPASTFAALTFRNSFLGDSVDAPVDIPAVKASAYLGVGVSTDRATYPARTPVAITSRVSNSGAGAASGHVGLAIATLAGGTVADLGRVPFSALAAGGTIDLPATWNTADTQTGSYRVMAHLADAAGLPVEEAVADFRIVADASGGNGLTARVQTDRRSYEPTDTVRIANRLQNLAANQAWNDLKTTTTVTGPDGAERWSAQAAVSTLPAQGLHDFGHVLPPSGLAAGDYAVRLVARSAGGETVASATTTFTVRSTADTGAGVRGTLQAQPAVAAIGEPVQLSLALDNTGNADVRNATVRVRLLDAGSDRVVATFTRPGVDLVRGTPLTLSWPWTAEGTPGTILPAAASIEVAAGQEATLSTTAIQLRQAAPAATVTAAIGDGSDARLLVLVACSAADDGQPPSAACDEAKAQALRDDLATRGLTAKVVTTRAEFETEMRCGRYNVYWISGGAQKLGDVAVRELREAARRGAGLLVDGATADRDAVLLEAIGVQAQGTSGLQGAVATLTGPVYPQGGGLPTPGQPQRLAAQGATVQATLTGGGVAVAGRAIGRGRGLAMAFSLSTLLARSGAGTDAFLGTFVSDTLQHLTVPAVNTRVPGSLQSLSTVLRNPGTQTLQVTVRARLPQGAHALDAMPDASGAVAGASVVEWSVPLAAGASTQLILHATATAPGRYDVPWEISAVVSGASGAAPAVQTLAQSFEIRDAMDLARDAQAAADAFAAAGGGSAASSARNAVASAVQSMGQGLPAQSLAPWTAAADALRGVAGTGADAVRAAIAEALQSAQRQLCGQWACITGDLDFQVRGQVAREVPLQDTIVGSRTVFNRCPPQIKDIPVTSQWVLRRTGATVQHLWDHLTIPGYQNNRRDNGWQAQGQNGDVVDATLTAEWQGQLLHLDRDSFRIVVLPPVLAGSVSASPARARVGQNVTLSRTVRNSGAMGKDIPVQLRVVNLTRGTASVAWSQSMTLNPGETNSGNANWQVQGAAGDTLRIELIATVNGTVQVLGTAGFAIEP</sequence>
<dbReference type="InterPro" id="IPR013784">
    <property type="entry name" value="Carb-bd-like_fold"/>
</dbReference>
<dbReference type="EMBL" id="FNJL01000041">
    <property type="protein sequence ID" value="SDP90706.1"/>
    <property type="molecule type" value="Genomic_DNA"/>
</dbReference>
<dbReference type="SUPFAM" id="SSF49464">
    <property type="entry name" value="Carboxypeptidase regulatory domain-like"/>
    <property type="match status" value="1"/>
</dbReference>
<dbReference type="SUPFAM" id="SSF48239">
    <property type="entry name" value="Terpenoid cyclases/Protein prenyltransferases"/>
    <property type="match status" value="2"/>
</dbReference>
<keyword evidence="2" id="KW-1185">Reference proteome</keyword>
<dbReference type="InterPro" id="IPR008930">
    <property type="entry name" value="Terpenoid_cyclase/PrenylTrfase"/>
</dbReference>
<organism evidence="1 2">
    <name type="scientific">Paracidovorax cattleyae</name>
    <dbReference type="NCBI Taxonomy" id="80868"/>
    <lineage>
        <taxon>Bacteria</taxon>
        <taxon>Pseudomonadati</taxon>
        <taxon>Pseudomonadota</taxon>
        <taxon>Betaproteobacteria</taxon>
        <taxon>Burkholderiales</taxon>
        <taxon>Comamonadaceae</taxon>
        <taxon>Paracidovorax</taxon>
    </lineage>
</organism>
<dbReference type="Proteomes" id="UP000199317">
    <property type="component" value="Unassembled WGS sequence"/>
</dbReference>
<protein>
    <submittedName>
        <fullName evidence="1">Prenyltransferase and squalene oxidase repeat-containing protein</fullName>
    </submittedName>
</protein>
<dbReference type="InterPro" id="IPR008969">
    <property type="entry name" value="CarboxyPept-like_regulatory"/>
</dbReference>
<keyword evidence="1" id="KW-0808">Transferase</keyword>
<dbReference type="Gene3D" id="2.60.40.1120">
    <property type="entry name" value="Carboxypeptidase-like, regulatory domain"/>
    <property type="match status" value="4"/>
</dbReference>
<dbReference type="Gene3D" id="2.120.10.30">
    <property type="entry name" value="TolB, C-terminal domain"/>
    <property type="match status" value="1"/>
</dbReference>
<accession>A0A1H0WK96</accession>
<gene>
    <name evidence="1" type="ORF">SAMN04489708_1416</name>
</gene>
<dbReference type="GO" id="GO:0016740">
    <property type="term" value="F:transferase activity"/>
    <property type="evidence" value="ECO:0007669"/>
    <property type="project" value="UniProtKB-KW"/>
</dbReference>
<dbReference type="Gene3D" id="2.60.40.10">
    <property type="entry name" value="Immunoglobulins"/>
    <property type="match status" value="2"/>
</dbReference>
<dbReference type="GO" id="GO:0030246">
    <property type="term" value="F:carbohydrate binding"/>
    <property type="evidence" value="ECO:0007669"/>
    <property type="project" value="InterPro"/>
</dbReference>
<dbReference type="InterPro" id="IPR013783">
    <property type="entry name" value="Ig-like_fold"/>
</dbReference>
<evidence type="ECO:0000313" key="2">
    <source>
        <dbReference type="Proteomes" id="UP000199317"/>
    </source>
</evidence>